<feature type="domain" description="HTH cro/C1-type" evidence="1">
    <location>
        <begin position="82"/>
        <end position="100"/>
    </location>
</feature>
<proteinExistence type="predicted"/>
<reference evidence="3 6" key="2">
    <citation type="submission" date="2022-10" db="EMBL/GenBank/DDBJ databases">
        <title>Human gut microbiome strain richness.</title>
        <authorList>
            <person name="Chen-Liaw A."/>
        </authorList>
    </citation>
    <scope>NUCLEOTIDE SEQUENCE [LARGE SCALE GENOMIC DNA]</scope>
    <source>
        <strain evidence="4">1001713st2_A4_1001713B170214_170313</strain>
        <strain evidence="3 6">D53st1_B1_D53t1_180928</strain>
    </source>
</reference>
<dbReference type="Proteomes" id="UP001213309">
    <property type="component" value="Unassembled WGS sequence"/>
</dbReference>
<evidence type="ECO:0000259" key="1">
    <source>
        <dbReference type="PROSITE" id="PS50943"/>
    </source>
</evidence>
<dbReference type="InterPro" id="IPR001387">
    <property type="entry name" value="Cro/C1-type_HTH"/>
</dbReference>
<evidence type="ECO:0000313" key="4">
    <source>
        <dbReference type="EMBL" id="MDC1878823.1"/>
    </source>
</evidence>
<dbReference type="EMBL" id="CZBF01000005">
    <property type="protein sequence ID" value="CUQ09850.1"/>
    <property type="molecule type" value="Genomic_DNA"/>
</dbReference>
<dbReference type="Proteomes" id="UP000095788">
    <property type="component" value="Unassembled WGS sequence"/>
</dbReference>
<protein>
    <recommendedName>
        <fullName evidence="1">HTH cro/C1-type domain-containing protein</fullName>
    </recommendedName>
</protein>
<evidence type="ECO:0000313" key="2">
    <source>
        <dbReference type="EMBL" id="CUQ09850.1"/>
    </source>
</evidence>
<name>A0A174TQY6_BACUN</name>
<dbReference type="Proteomes" id="UP001215818">
    <property type="component" value="Unassembled WGS sequence"/>
</dbReference>
<dbReference type="EMBL" id="JAQNSG010000002">
    <property type="protein sequence ID" value="MDC1878823.1"/>
    <property type="molecule type" value="Genomic_DNA"/>
</dbReference>
<accession>A0A174TQY6</accession>
<evidence type="ECO:0000313" key="6">
    <source>
        <dbReference type="Proteomes" id="UP001215818"/>
    </source>
</evidence>
<dbReference type="AlphaFoldDB" id="A0A174TQY6"/>
<dbReference type="RefSeq" id="WP_057281875.1">
    <property type="nucleotide sequence ID" value="NZ_CZBF01000005.1"/>
</dbReference>
<sequence>MPRKKTREIKIRHLKCFGAIWEELSGHPGLAGYEITEAVIRVQERVRPTINNVEAVIERIRFSHATRKYRYPAILGREMIGQSVLAKMAGVSRQTIARWEELGFISRSDIGIPGEKYFVIEEVISQLGKLKGVK</sequence>
<organism evidence="2 5">
    <name type="scientific">Bacteroides uniformis</name>
    <dbReference type="NCBI Taxonomy" id="820"/>
    <lineage>
        <taxon>Bacteria</taxon>
        <taxon>Pseudomonadati</taxon>
        <taxon>Bacteroidota</taxon>
        <taxon>Bacteroidia</taxon>
        <taxon>Bacteroidales</taxon>
        <taxon>Bacteroidaceae</taxon>
        <taxon>Bacteroides</taxon>
    </lineage>
</organism>
<evidence type="ECO:0000313" key="3">
    <source>
        <dbReference type="EMBL" id="MDC1795699.1"/>
    </source>
</evidence>
<evidence type="ECO:0000313" key="5">
    <source>
        <dbReference type="Proteomes" id="UP000095788"/>
    </source>
</evidence>
<gene>
    <name evidence="2" type="ORF">ERS852554_02918</name>
    <name evidence="3" type="ORF">POY73_16375</name>
    <name evidence="4" type="ORF">POZ24_02165</name>
</gene>
<dbReference type="EMBL" id="JAQNRK010000018">
    <property type="protein sequence ID" value="MDC1795699.1"/>
    <property type="molecule type" value="Genomic_DNA"/>
</dbReference>
<dbReference type="PROSITE" id="PS50943">
    <property type="entry name" value="HTH_CROC1"/>
    <property type="match status" value="1"/>
</dbReference>
<reference evidence="2 5" key="1">
    <citation type="submission" date="2015-09" db="EMBL/GenBank/DDBJ databases">
        <authorList>
            <consortium name="Pathogen Informatics"/>
        </authorList>
    </citation>
    <scope>NUCLEOTIDE SEQUENCE [LARGE SCALE GENOMIC DNA]</scope>
    <source>
        <strain evidence="2 5">2789STDY5834942</strain>
    </source>
</reference>